<dbReference type="Gene3D" id="2.40.160.50">
    <property type="entry name" value="membrane protein fhac: a member of the omp85/tpsb transporter family"/>
    <property type="match status" value="1"/>
</dbReference>
<comment type="subcellular location">
    <subcellularLocation>
        <location evidence="1">Membrane</location>
    </subcellularLocation>
</comment>
<dbReference type="Proteomes" id="UP000187941">
    <property type="component" value="Chromosome"/>
</dbReference>
<evidence type="ECO:0000313" key="5">
    <source>
        <dbReference type="Proteomes" id="UP000187941"/>
    </source>
</evidence>
<dbReference type="KEGG" id="smon:AWR27_17210"/>
<evidence type="ECO:0000259" key="3">
    <source>
        <dbReference type="Pfam" id="PF01103"/>
    </source>
</evidence>
<organism evidence="4 5">
    <name type="scientific">Spirosoma montaniterrae</name>
    <dbReference type="NCBI Taxonomy" id="1178516"/>
    <lineage>
        <taxon>Bacteria</taxon>
        <taxon>Pseudomonadati</taxon>
        <taxon>Bacteroidota</taxon>
        <taxon>Cytophagia</taxon>
        <taxon>Cytophagales</taxon>
        <taxon>Cytophagaceae</taxon>
        <taxon>Spirosoma</taxon>
    </lineage>
</organism>
<sequence length="371" mass="41754">MPVIAGNPTTGLMLGVSPGVSFINGNPETTSISNFLGAFIYTTKKQLLTSVRGSLFTEGDKWVFTTDIRFNINSQPTYGLSTRSESADNTIIGRQDDGTIDNLFGGPTREEMMGFNHFRLYQTVLKRYKDSRLFYGAGYHLDNISKIDDNQLDLTATPQLLTHHYRYQTIKNLPLNGYTQSGVSLNVSFDSRDNIANPYKGRLASASFRINPSFLGSTAPSSQLWLEYRDYIHLNKARPRNLIAFWTYGWFVTGGDVPYMFLPAVGWDMFSRSGRPYTQGRFRGEDLSYTEAEWRFPLQRVKNKIGGVVFINMTSASSRTENIGLFSSAQFGYGAGFRYMLSEKNRVNLGIDYGIGRNGASGLFLNLNEYF</sequence>
<evidence type="ECO:0000256" key="2">
    <source>
        <dbReference type="ARBA" id="ARBA00023136"/>
    </source>
</evidence>
<accession>A0A1P9X4J3</accession>
<evidence type="ECO:0000313" key="4">
    <source>
        <dbReference type="EMBL" id="AQG82549.1"/>
    </source>
</evidence>
<reference evidence="4 5" key="1">
    <citation type="submission" date="2016-01" db="EMBL/GenBank/DDBJ databases">
        <authorList>
            <person name="Oliw E.H."/>
        </authorList>
    </citation>
    <scope>NUCLEOTIDE SEQUENCE [LARGE SCALE GENOMIC DNA]</scope>
    <source>
        <strain evidence="4 5">DY10</strain>
    </source>
</reference>
<keyword evidence="2" id="KW-0472">Membrane</keyword>
<keyword evidence="5" id="KW-1185">Reference proteome</keyword>
<evidence type="ECO:0000256" key="1">
    <source>
        <dbReference type="ARBA" id="ARBA00004370"/>
    </source>
</evidence>
<name>A0A1P9X4J3_9BACT</name>
<gene>
    <name evidence="4" type="ORF">AWR27_17210</name>
</gene>
<protein>
    <recommendedName>
        <fullName evidence="3">Bacterial surface antigen (D15) domain-containing protein</fullName>
    </recommendedName>
</protein>
<dbReference type="InterPro" id="IPR000184">
    <property type="entry name" value="Bac_surfAg_D15"/>
</dbReference>
<dbReference type="Pfam" id="PF01103">
    <property type="entry name" value="Omp85"/>
    <property type="match status" value="1"/>
</dbReference>
<dbReference type="STRING" id="1178516.AWR27_17210"/>
<dbReference type="GO" id="GO:0019867">
    <property type="term" value="C:outer membrane"/>
    <property type="evidence" value="ECO:0007669"/>
    <property type="project" value="InterPro"/>
</dbReference>
<proteinExistence type="predicted"/>
<feature type="domain" description="Bacterial surface antigen (D15)" evidence="3">
    <location>
        <begin position="131"/>
        <end position="340"/>
    </location>
</feature>
<dbReference type="AlphaFoldDB" id="A0A1P9X4J3"/>
<dbReference type="EMBL" id="CP014263">
    <property type="protein sequence ID" value="AQG82549.1"/>
    <property type="molecule type" value="Genomic_DNA"/>
</dbReference>